<keyword evidence="5" id="KW-1185">Reference proteome</keyword>
<feature type="signal peptide" evidence="2">
    <location>
        <begin position="1"/>
        <end position="19"/>
    </location>
</feature>
<name>A0ABT7ZWS2_9FLAO</name>
<sequence length="256" mass="27746">MKTIITIFAIAICTTSLFAQSVTFSLNWNSESSFYELYVTRDTTAETPPTVAGTASVTIVFPTDGVSGTRTLAHTSESVSNFNPAGVIRSPAAASENDFYVFNSTGGANYVGVLEADVAVLWMTFTPSDGNSEARLFENDTDPDSSGEGMLGINALSSFYVISLAGAVNEYTGNTTLNTTFNEMLDVSIFPNPATDKVYIMSKNPIDSVEIYDVLGKQVNVFRHRNELNISELNSGIYLFKIRSGDQILTKKIVVE</sequence>
<dbReference type="RefSeq" id="WP_290207118.1">
    <property type="nucleotide sequence ID" value="NZ_JASDDK010000004.1"/>
</dbReference>
<dbReference type="InterPro" id="IPR026444">
    <property type="entry name" value="Secre_tail"/>
</dbReference>
<evidence type="ECO:0000256" key="2">
    <source>
        <dbReference type="SAM" id="SignalP"/>
    </source>
</evidence>
<dbReference type="Pfam" id="PF18962">
    <property type="entry name" value="Por_Secre_tail"/>
    <property type="match status" value="1"/>
</dbReference>
<dbReference type="EMBL" id="JASDDK010000004">
    <property type="protein sequence ID" value="MDN3493459.1"/>
    <property type="molecule type" value="Genomic_DNA"/>
</dbReference>
<proteinExistence type="predicted"/>
<evidence type="ECO:0000259" key="3">
    <source>
        <dbReference type="Pfam" id="PF18962"/>
    </source>
</evidence>
<evidence type="ECO:0000313" key="5">
    <source>
        <dbReference type="Proteomes" id="UP001231197"/>
    </source>
</evidence>
<evidence type="ECO:0000256" key="1">
    <source>
        <dbReference type="ARBA" id="ARBA00022729"/>
    </source>
</evidence>
<evidence type="ECO:0000313" key="4">
    <source>
        <dbReference type="EMBL" id="MDN3493459.1"/>
    </source>
</evidence>
<accession>A0ABT7ZWS2</accession>
<keyword evidence="1 2" id="KW-0732">Signal</keyword>
<dbReference type="Proteomes" id="UP001231197">
    <property type="component" value="Unassembled WGS sequence"/>
</dbReference>
<organism evidence="4 5">
    <name type="scientific">Winogradskyella bathintestinalis</name>
    <dbReference type="NCBI Taxonomy" id="3035208"/>
    <lineage>
        <taxon>Bacteria</taxon>
        <taxon>Pseudomonadati</taxon>
        <taxon>Bacteroidota</taxon>
        <taxon>Flavobacteriia</taxon>
        <taxon>Flavobacteriales</taxon>
        <taxon>Flavobacteriaceae</taxon>
        <taxon>Winogradskyella</taxon>
    </lineage>
</organism>
<dbReference type="NCBIfam" id="TIGR04183">
    <property type="entry name" value="Por_Secre_tail"/>
    <property type="match status" value="1"/>
</dbReference>
<protein>
    <submittedName>
        <fullName evidence="4">T9SS type A sorting domain-containing protein</fullName>
    </submittedName>
</protein>
<comment type="caution">
    <text evidence="4">The sequence shown here is derived from an EMBL/GenBank/DDBJ whole genome shotgun (WGS) entry which is preliminary data.</text>
</comment>
<reference evidence="4 5" key="1">
    <citation type="journal article" date="2023" name="Int. J. Syst. Evol. Microbiol.">
        <title>Winogradskyella bathintestinalis sp. nov., isolated from the intestine of the deep-sea loosejaw dragonfish, Malacosteus niger.</title>
        <authorList>
            <person name="Uniacke-Lowe S."/>
            <person name="Johnson C.N."/>
            <person name="Stanton C."/>
            <person name="Hill C."/>
            <person name="Ross P."/>
        </authorList>
    </citation>
    <scope>NUCLEOTIDE SEQUENCE [LARGE SCALE GENOMIC DNA]</scope>
    <source>
        <strain evidence="4 5">APC 3343</strain>
    </source>
</reference>
<feature type="chain" id="PRO_5046391018" evidence="2">
    <location>
        <begin position="20"/>
        <end position="256"/>
    </location>
</feature>
<gene>
    <name evidence="4" type="ORF">QMA06_12065</name>
</gene>
<feature type="domain" description="Secretion system C-terminal sorting" evidence="3">
    <location>
        <begin position="189"/>
        <end position="255"/>
    </location>
</feature>